<feature type="compositionally biased region" description="Low complexity" evidence="3">
    <location>
        <begin position="1322"/>
        <end position="1335"/>
    </location>
</feature>
<feature type="coiled-coil region" evidence="2">
    <location>
        <begin position="985"/>
        <end position="1012"/>
    </location>
</feature>
<proteinExistence type="predicted"/>
<dbReference type="InterPro" id="IPR036188">
    <property type="entry name" value="FAD/NAD-bd_sf"/>
</dbReference>
<dbReference type="PANTHER" id="PTHR46028">
    <property type="entry name" value="KYNURENINE 3-MONOOXYGENASE"/>
    <property type="match status" value="1"/>
</dbReference>
<evidence type="ECO:0000259" key="4">
    <source>
        <dbReference type="Pfam" id="PF01494"/>
    </source>
</evidence>
<feature type="compositionally biased region" description="Polar residues" evidence="3">
    <location>
        <begin position="1038"/>
        <end position="1048"/>
    </location>
</feature>
<evidence type="ECO:0000256" key="3">
    <source>
        <dbReference type="SAM" id="MobiDB-lite"/>
    </source>
</evidence>
<evidence type="ECO:0000256" key="1">
    <source>
        <dbReference type="ARBA" id="ARBA00023033"/>
    </source>
</evidence>
<dbReference type="Pfam" id="PF01494">
    <property type="entry name" value="FAD_binding_3"/>
    <property type="match status" value="1"/>
</dbReference>
<evidence type="ECO:0000256" key="2">
    <source>
        <dbReference type="SAM" id="Coils"/>
    </source>
</evidence>
<dbReference type="SUPFAM" id="SSF51905">
    <property type="entry name" value="FAD/NAD(P)-binding domain"/>
    <property type="match status" value="1"/>
</dbReference>
<feature type="region of interest" description="Disordered" evidence="3">
    <location>
        <begin position="1105"/>
        <end position="1335"/>
    </location>
</feature>
<feature type="compositionally biased region" description="Low complexity" evidence="3">
    <location>
        <begin position="725"/>
        <end position="736"/>
    </location>
</feature>
<feature type="compositionally biased region" description="Basic and acidic residues" evidence="3">
    <location>
        <begin position="706"/>
        <end position="724"/>
    </location>
</feature>
<dbReference type="Proteomes" id="UP001445335">
    <property type="component" value="Unassembled WGS sequence"/>
</dbReference>
<dbReference type="PANTHER" id="PTHR46028:SF7">
    <property type="entry name" value="KYNURENINE 3-MONOOXYGENASE-RELATED"/>
    <property type="match status" value="1"/>
</dbReference>
<organism evidence="5 6">
    <name type="scientific">Elliptochloris bilobata</name>
    <dbReference type="NCBI Taxonomy" id="381761"/>
    <lineage>
        <taxon>Eukaryota</taxon>
        <taxon>Viridiplantae</taxon>
        <taxon>Chlorophyta</taxon>
        <taxon>core chlorophytes</taxon>
        <taxon>Trebouxiophyceae</taxon>
        <taxon>Trebouxiophyceae incertae sedis</taxon>
        <taxon>Elliptochloris clade</taxon>
        <taxon>Elliptochloris</taxon>
    </lineage>
</organism>
<feature type="compositionally biased region" description="Low complexity" evidence="3">
    <location>
        <begin position="1191"/>
        <end position="1207"/>
    </location>
</feature>
<keyword evidence="1" id="KW-0560">Oxidoreductase</keyword>
<evidence type="ECO:0000313" key="5">
    <source>
        <dbReference type="EMBL" id="KAK9820640.1"/>
    </source>
</evidence>
<feature type="region of interest" description="Disordered" evidence="3">
    <location>
        <begin position="1023"/>
        <end position="1075"/>
    </location>
</feature>
<comment type="caution">
    <text evidence="5">The sequence shown here is derived from an EMBL/GenBank/DDBJ whole genome shotgun (WGS) entry which is preliminary data.</text>
</comment>
<feature type="domain" description="FAD-binding" evidence="4">
    <location>
        <begin position="2"/>
        <end position="303"/>
    </location>
</feature>
<dbReference type="GO" id="GO:0071949">
    <property type="term" value="F:FAD binding"/>
    <property type="evidence" value="ECO:0007669"/>
    <property type="project" value="InterPro"/>
</dbReference>
<feature type="region of interest" description="Disordered" evidence="3">
    <location>
        <begin position="1518"/>
        <end position="1576"/>
    </location>
</feature>
<evidence type="ECO:0000313" key="6">
    <source>
        <dbReference type="Proteomes" id="UP001445335"/>
    </source>
</evidence>
<keyword evidence="1" id="KW-0503">Monooxygenase</keyword>
<protein>
    <recommendedName>
        <fullName evidence="4">FAD-binding domain-containing protein</fullName>
    </recommendedName>
</protein>
<feature type="region of interest" description="Disordered" evidence="3">
    <location>
        <begin position="680"/>
        <end position="797"/>
    </location>
</feature>
<feature type="compositionally biased region" description="Acidic residues" evidence="3">
    <location>
        <begin position="683"/>
        <end position="696"/>
    </location>
</feature>
<feature type="compositionally biased region" description="Low complexity" evidence="3">
    <location>
        <begin position="1528"/>
        <end position="1573"/>
    </location>
</feature>
<dbReference type="Gene3D" id="3.50.50.60">
    <property type="entry name" value="FAD/NAD(P)-binding domain"/>
    <property type="match status" value="1"/>
</dbReference>
<feature type="compositionally biased region" description="Low complexity" evidence="3">
    <location>
        <begin position="1273"/>
        <end position="1314"/>
    </location>
</feature>
<name>A0AAW1QH86_9CHLO</name>
<feature type="compositionally biased region" description="Low complexity" evidence="3">
    <location>
        <begin position="1163"/>
        <end position="1175"/>
    </location>
</feature>
<accession>A0AAW1QH86</accession>
<dbReference type="PRINTS" id="PR00420">
    <property type="entry name" value="RNGMNOXGNASE"/>
</dbReference>
<keyword evidence="6" id="KW-1185">Reference proteome</keyword>
<sequence>MMLARRGMEVDVYEKREKPTNQLAASLHSYPMMLSQRSRRALEAAGAEPACCAASSPTVQGIVSLASGKTFVRPRASYLVHRVGLASDLVDVASAQPGITFHFGHSLQQIDFARQAAVLEGEGGRVEARYDLLVAADGANSTARGLLQAADPELSVAERFRPEKSGYLTFHGVAAPPQIPAEHGARQWLYMIGDAQRQGRASSTMWRDEHGRISGMLVQPANFEQAQQEALLASAFPQLPDGFRREVAAQTCTGNQAVSVFGHICQCSKFHSGRVILLGDSAHAVTSTLGQGCNTALESCAVLNSVLDRTSSIEEAAAAFTAARLPDAHALQDLEYMLACSANTRRRYGSFLLRAYAAVLGEEGKDLMPVGTDVCCCKLPAAEAVALSFDAQLLVCARGGALDVHLLHALIENHSTLPLATWHLPDGAALRQFAWRPSQPQGQEPPQCAVLTTDGALLTGCLCAPLKATEQDVGTVAWSDDGAMLAFAMGECVTVRDAASGRSFTTRIMSGELQSVPEGQEAVELAVDSLVWVGASALLVGGRLFMPGSDGAEEEEQGEAPLAVLQWAAWQAGQRPQGLQIAEFFAANVAPESAPPGTGPYLFAACVAAWGAVAAAHRKANDEHVKLYEAGAGPPRSLDVTEEWSAIRIPYAPDDADNFVLGLAVDLTCMDLPVAAAATALPSEDELDEGGEDSGDGSEAGSAPDADERAEGDGEEVSSRRDGRPAAGRAPGAGARSESVAGQEEDDEDEVQSRRQGESTATPGEEALSRPQPAPARPSDPRAPGGALAARGVQAHEPVVRDKEPQLQGEGAEVAAMEADFLRSLGETRRMEAAFRRAITSAEGTDSGDKTLDLADEPDSPALHTRLGFARGTRRRTAGLVSRAEDVSQAIETARRRFAELCQGCREDRLRSEALLRFRGGEAATVQGAVALEPGLAAAVDSAEATCAVLRRQAADLLDCLQEREERTRLHGAASAQRATSLQLYSAVNAQAAVARAELARLEALQERLESLGLSCAEDDGELVGLPRTASPADPRTGSKSGWHSATKGSVPRSRLGWPAAAAGTAKDGGSSSAAGAWTSGNAAHLRSLLLSKAAVGRRLRVTAGGPSTQAREPASGSAHAPSLPQPGARGELWSTAAAPAASPTAHKRPHPRPDLDDGEDVSATSAAGRSPPARARQRDGPRAALAGDGPAEPAASEGSSQASAPGAAPPPPQPPRRRLVPRAGIPAAGPLASGPLPAGAPPAAAAPAAGQAPQPPTAALLMRSGAGGGSAGEAAGPPARPAHASAGRLASARSSSGASTAAGSAPAPATVQAPPLPAPPAAGGKQAGHPAPAASTALACGSGLNLFGGASTPLPAGGVATAAALSGFGFGVNAPALASLAAAASSQPQATPAASAAGGSPVFAMNAFTLGGAPPPSSTPPANVFGRSLGFGSAPAPGSAPAFGQPAAAPAGGFFDSSAPAPAPGSAFGAPALQPAGGLFGGGLFGGGAAAAPAAPAGFGSSPLASGFGQPSVPGFGLPARPAFGQPATPGFGTPATPGFGTPATPGFGAPSAPGFGAPAAPSTPTQTFGSFGSTGGSGGGFAAFGGGGSAGSPFGQAAQVGGGFAAAAQAGGGFGAAAQQGGGFGAAAQQGGGFGAAAQQGGGFGAAAQQGGGFGGFGSAGGFGLGGSPTPPPNTAANSAMWQMRK</sequence>
<dbReference type="EMBL" id="JALJOU010000115">
    <property type="protein sequence ID" value="KAK9820640.1"/>
    <property type="molecule type" value="Genomic_DNA"/>
</dbReference>
<feature type="compositionally biased region" description="Low complexity" evidence="3">
    <location>
        <begin position="1060"/>
        <end position="1075"/>
    </location>
</feature>
<feature type="compositionally biased region" description="Low complexity" evidence="3">
    <location>
        <begin position="782"/>
        <end position="792"/>
    </location>
</feature>
<gene>
    <name evidence="5" type="ORF">WJX81_004134</name>
</gene>
<dbReference type="GO" id="GO:0004502">
    <property type="term" value="F:kynurenine 3-monooxygenase activity"/>
    <property type="evidence" value="ECO:0007669"/>
    <property type="project" value="TreeGrafter"/>
</dbReference>
<dbReference type="InterPro" id="IPR002938">
    <property type="entry name" value="FAD-bd"/>
</dbReference>
<dbReference type="GO" id="GO:0070189">
    <property type="term" value="P:kynurenine metabolic process"/>
    <property type="evidence" value="ECO:0007669"/>
    <property type="project" value="TreeGrafter"/>
</dbReference>
<keyword evidence="2" id="KW-0175">Coiled coil</keyword>
<feature type="region of interest" description="Disordered" evidence="3">
    <location>
        <begin position="1667"/>
        <end position="1688"/>
    </location>
</feature>
<feature type="compositionally biased region" description="Low complexity" evidence="3">
    <location>
        <begin position="1224"/>
        <end position="1265"/>
    </location>
</feature>
<feature type="compositionally biased region" description="Low complexity" evidence="3">
    <location>
        <begin position="1135"/>
        <end position="1145"/>
    </location>
</feature>
<reference evidence="5 6" key="1">
    <citation type="journal article" date="2024" name="Nat. Commun.">
        <title>Phylogenomics reveals the evolutionary origins of lichenization in chlorophyte algae.</title>
        <authorList>
            <person name="Puginier C."/>
            <person name="Libourel C."/>
            <person name="Otte J."/>
            <person name="Skaloud P."/>
            <person name="Haon M."/>
            <person name="Grisel S."/>
            <person name="Petersen M."/>
            <person name="Berrin J.G."/>
            <person name="Delaux P.M."/>
            <person name="Dal Grande F."/>
            <person name="Keller J."/>
        </authorList>
    </citation>
    <scope>NUCLEOTIDE SEQUENCE [LARGE SCALE GENOMIC DNA]</scope>
    <source>
        <strain evidence="5 6">SAG 245.80</strain>
    </source>
</reference>